<name>A0A7J5E308_NOCSI</name>
<keyword evidence="11" id="KW-0472">Membrane</keyword>
<evidence type="ECO:0000313" key="25">
    <source>
        <dbReference type="EMBL" id="KAB2812641.1"/>
    </source>
</evidence>
<comment type="subcellular location">
    <subcellularLocation>
        <location evidence="3">Cell projection</location>
        <location evidence="3">Ruffle membrane</location>
    </subcellularLocation>
    <subcellularLocation>
        <location evidence="2">Cytoplasm</location>
    </subcellularLocation>
    <subcellularLocation>
        <location evidence="1">Membrane</location>
        <topology evidence="1">Peripheral membrane protein</topology>
    </subcellularLocation>
</comment>
<proteinExistence type="inferred from homology"/>
<comment type="similarity">
    <text evidence="15">Belongs to the THEM4/THEM5 thioesterase family.</text>
</comment>
<evidence type="ECO:0000256" key="1">
    <source>
        <dbReference type="ARBA" id="ARBA00004170"/>
    </source>
</evidence>
<comment type="catalytic activity">
    <reaction evidence="13">
        <text>(5Z,8Z,11Z,14Z)-eicosatetraenoyl-CoA + H2O = (5Z,8Z,11Z,14Z)-eicosatetraenoate + CoA + H(+)</text>
        <dbReference type="Rhea" id="RHEA:40151"/>
        <dbReference type="ChEBI" id="CHEBI:15377"/>
        <dbReference type="ChEBI" id="CHEBI:15378"/>
        <dbReference type="ChEBI" id="CHEBI:32395"/>
        <dbReference type="ChEBI" id="CHEBI:57287"/>
        <dbReference type="ChEBI" id="CHEBI:57368"/>
    </reaction>
    <physiologicalReaction direction="left-to-right" evidence="13">
        <dbReference type="Rhea" id="RHEA:40152"/>
    </physiologicalReaction>
</comment>
<dbReference type="InterPro" id="IPR006683">
    <property type="entry name" value="Thioestr_dom"/>
</dbReference>
<dbReference type="PANTHER" id="PTHR12418">
    <property type="entry name" value="ACYL-COENZYME A THIOESTERASE THEM4"/>
    <property type="match status" value="1"/>
</dbReference>
<keyword evidence="4" id="KW-1003">Cell membrane</keyword>
<dbReference type="EMBL" id="WBVM01000001">
    <property type="protein sequence ID" value="KAB2812641.1"/>
    <property type="molecule type" value="Genomic_DNA"/>
</dbReference>
<dbReference type="EC" id="3.1.2.2" evidence="16"/>
<organism evidence="25 26">
    <name type="scientific">Nocardioides simplex</name>
    <name type="common">Arthrobacter simplex</name>
    <dbReference type="NCBI Taxonomy" id="2045"/>
    <lineage>
        <taxon>Bacteria</taxon>
        <taxon>Bacillati</taxon>
        <taxon>Actinomycetota</taxon>
        <taxon>Actinomycetes</taxon>
        <taxon>Propionibacteriales</taxon>
        <taxon>Nocardioidaceae</taxon>
        <taxon>Pimelobacter</taxon>
    </lineage>
</organism>
<keyword evidence="7" id="KW-0378">Hydrolase</keyword>
<keyword evidence="6" id="KW-0053">Apoptosis</keyword>
<comment type="catalytic activity">
    <reaction evidence="14">
        <text>(9Z)-octadecenoyl-CoA + H2O = (9Z)-octadecenoate + CoA + H(+)</text>
        <dbReference type="Rhea" id="RHEA:40139"/>
        <dbReference type="ChEBI" id="CHEBI:15377"/>
        <dbReference type="ChEBI" id="CHEBI:15378"/>
        <dbReference type="ChEBI" id="CHEBI:30823"/>
        <dbReference type="ChEBI" id="CHEBI:57287"/>
        <dbReference type="ChEBI" id="CHEBI:57387"/>
    </reaction>
    <physiologicalReaction direction="left-to-right" evidence="14">
        <dbReference type="Rhea" id="RHEA:40140"/>
    </physiologicalReaction>
</comment>
<dbReference type="Gene3D" id="3.10.129.10">
    <property type="entry name" value="Hotdog Thioesterase"/>
    <property type="match status" value="1"/>
</dbReference>
<evidence type="ECO:0000256" key="13">
    <source>
        <dbReference type="ARBA" id="ARBA00035852"/>
    </source>
</evidence>
<evidence type="ECO:0000256" key="19">
    <source>
        <dbReference type="ARBA" id="ARBA00047588"/>
    </source>
</evidence>
<keyword evidence="8" id="KW-0276">Fatty acid metabolism</keyword>
<keyword evidence="12" id="KW-0966">Cell projection</keyword>
<evidence type="ECO:0000256" key="23">
    <source>
        <dbReference type="ARBA" id="ARBA00048180"/>
    </source>
</evidence>
<accession>A0A7J5E308</accession>
<dbReference type="Pfam" id="PF03061">
    <property type="entry name" value="4HBT"/>
    <property type="match status" value="1"/>
</dbReference>
<dbReference type="InterPro" id="IPR052365">
    <property type="entry name" value="THEM4/THEM5_acyl-CoA_thioest"/>
</dbReference>
<evidence type="ECO:0000259" key="24">
    <source>
        <dbReference type="Pfam" id="PF03061"/>
    </source>
</evidence>
<evidence type="ECO:0000256" key="8">
    <source>
        <dbReference type="ARBA" id="ARBA00022832"/>
    </source>
</evidence>
<evidence type="ECO:0000256" key="15">
    <source>
        <dbReference type="ARBA" id="ARBA00038456"/>
    </source>
</evidence>
<dbReference type="GO" id="GO:0016787">
    <property type="term" value="F:hydrolase activity"/>
    <property type="evidence" value="ECO:0007669"/>
    <property type="project" value="UniProtKB-KW"/>
</dbReference>
<comment type="catalytic activity">
    <reaction evidence="20">
        <text>hexadecanoyl-CoA + H2O = hexadecanoate + CoA + H(+)</text>
        <dbReference type="Rhea" id="RHEA:16645"/>
        <dbReference type="ChEBI" id="CHEBI:7896"/>
        <dbReference type="ChEBI" id="CHEBI:15377"/>
        <dbReference type="ChEBI" id="CHEBI:15378"/>
        <dbReference type="ChEBI" id="CHEBI:57287"/>
        <dbReference type="ChEBI" id="CHEBI:57379"/>
        <dbReference type="EC" id="3.1.2.2"/>
    </reaction>
    <physiologicalReaction direction="left-to-right" evidence="20">
        <dbReference type="Rhea" id="RHEA:16646"/>
    </physiologicalReaction>
</comment>
<keyword evidence="5" id="KW-0963">Cytoplasm</keyword>
<evidence type="ECO:0000256" key="16">
    <source>
        <dbReference type="ARBA" id="ARBA00038848"/>
    </source>
</evidence>
<evidence type="ECO:0000256" key="12">
    <source>
        <dbReference type="ARBA" id="ARBA00023273"/>
    </source>
</evidence>
<dbReference type="RefSeq" id="WP_151579986.1">
    <property type="nucleotide sequence ID" value="NZ_WBVM01000001.1"/>
</dbReference>
<dbReference type="Proteomes" id="UP000449906">
    <property type="component" value="Unassembled WGS sequence"/>
</dbReference>
<evidence type="ECO:0000256" key="7">
    <source>
        <dbReference type="ARBA" id="ARBA00022801"/>
    </source>
</evidence>
<evidence type="ECO:0000256" key="9">
    <source>
        <dbReference type="ARBA" id="ARBA00022946"/>
    </source>
</evidence>
<evidence type="ECO:0000256" key="21">
    <source>
        <dbReference type="ARBA" id="ARBA00047969"/>
    </source>
</evidence>
<evidence type="ECO:0000256" key="10">
    <source>
        <dbReference type="ARBA" id="ARBA00023098"/>
    </source>
</evidence>
<keyword evidence="10" id="KW-0443">Lipid metabolism</keyword>
<sequence length="204" mass="21533">MSARRSLAVAVRELAAVMAVTDVPEREMERADAAVRALTAMLRERRLDDVPRTPYDEAVGARDYGWHLDNPALPGLTMVFEDGRASAEVPDGLGAAYAGPPGKLHGGVGALLLDVVLSSLVQHHGVPAVTASLTLDYRAPTPLDVPLRITGEVVARSGRKVETVGTLWCDGVATVEARGLFVELRRDDEVSAAGAVPAPSPAPR</sequence>
<evidence type="ECO:0000256" key="20">
    <source>
        <dbReference type="ARBA" id="ARBA00047734"/>
    </source>
</evidence>
<comment type="catalytic activity">
    <reaction evidence="23">
        <text>tetradecanoyl-CoA + H2O = tetradecanoate + CoA + H(+)</text>
        <dbReference type="Rhea" id="RHEA:40119"/>
        <dbReference type="ChEBI" id="CHEBI:15377"/>
        <dbReference type="ChEBI" id="CHEBI:15378"/>
        <dbReference type="ChEBI" id="CHEBI:30807"/>
        <dbReference type="ChEBI" id="CHEBI:57287"/>
        <dbReference type="ChEBI" id="CHEBI:57385"/>
    </reaction>
    <physiologicalReaction direction="left-to-right" evidence="23">
        <dbReference type="Rhea" id="RHEA:40120"/>
    </physiologicalReaction>
</comment>
<evidence type="ECO:0000256" key="11">
    <source>
        <dbReference type="ARBA" id="ARBA00023136"/>
    </source>
</evidence>
<evidence type="ECO:0000313" key="26">
    <source>
        <dbReference type="Proteomes" id="UP000449906"/>
    </source>
</evidence>
<comment type="catalytic activity">
    <reaction evidence="21">
        <text>decanoyl-CoA + H2O = decanoate + CoA + H(+)</text>
        <dbReference type="Rhea" id="RHEA:40059"/>
        <dbReference type="ChEBI" id="CHEBI:15377"/>
        <dbReference type="ChEBI" id="CHEBI:15378"/>
        <dbReference type="ChEBI" id="CHEBI:27689"/>
        <dbReference type="ChEBI" id="CHEBI:57287"/>
        <dbReference type="ChEBI" id="CHEBI:61430"/>
    </reaction>
    <physiologicalReaction direction="left-to-right" evidence="21">
        <dbReference type="Rhea" id="RHEA:40060"/>
    </physiologicalReaction>
</comment>
<comment type="catalytic activity">
    <reaction evidence="22">
        <text>dodecanoyl-CoA + H2O = dodecanoate + CoA + H(+)</text>
        <dbReference type="Rhea" id="RHEA:30135"/>
        <dbReference type="ChEBI" id="CHEBI:15377"/>
        <dbReference type="ChEBI" id="CHEBI:15378"/>
        <dbReference type="ChEBI" id="CHEBI:18262"/>
        <dbReference type="ChEBI" id="CHEBI:57287"/>
        <dbReference type="ChEBI" id="CHEBI:57375"/>
    </reaction>
    <physiologicalReaction direction="left-to-right" evidence="22">
        <dbReference type="Rhea" id="RHEA:30136"/>
    </physiologicalReaction>
</comment>
<evidence type="ECO:0000256" key="6">
    <source>
        <dbReference type="ARBA" id="ARBA00022703"/>
    </source>
</evidence>
<evidence type="ECO:0000256" key="5">
    <source>
        <dbReference type="ARBA" id="ARBA00022490"/>
    </source>
</evidence>
<protein>
    <recommendedName>
        <fullName evidence="17">Acyl-coenzyme A thioesterase THEM4</fullName>
        <ecNumber evidence="16">3.1.2.2</ecNumber>
    </recommendedName>
    <alternativeName>
        <fullName evidence="18">Thioesterase superfamily member 4</fullName>
    </alternativeName>
</protein>
<dbReference type="InterPro" id="IPR029069">
    <property type="entry name" value="HotDog_dom_sf"/>
</dbReference>
<dbReference type="GO" id="GO:0016020">
    <property type="term" value="C:membrane"/>
    <property type="evidence" value="ECO:0007669"/>
    <property type="project" value="UniProtKB-SubCell"/>
</dbReference>
<evidence type="ECO:0000256" key="4">
    <source>
        <dbReference type="ARBA" id="ARBA00022475"/>
    </source>
</evidence>
<dbReference type="PANTHER" id="PTHR12418:SF19">
    <property type="entry name" value="ACYL-COENZYME A THIOESTERASE THEM4"/>
    <property type="match status" value="1"/>
</dbReference>
<comment type="catalytic activity">
    <reaction evidence="19">
        <text>octanoyl-CoA + H2O = octanoate + CoA + H(+)</text>
        <dbReference type="Rhea" id="RHEA:30143"/>
        <dbReference type="ChEBI" id="CHEBI:15377"/>
        <dbReference type="ChEBI" id="CHEBI:15378"/>
        <dbReference type="ChEBI" id="CHEBI:25646"/>
        <dbReference type="ChEBI" id="CHEBI:57287"/>
        <dbReference type="ChEBI" id="CHEBI:57386"/>
    </reaction>
    <physiologicalReaction direction="left-to-right" evidence="19">
        <dbReference type="Rhea" id="RHEA:30144"/>
    </physiologicalReaction>
</comment>
<evidence type="ECO:0000256" key="18">
    <source>
        <dbReference type="ARBA" id="ARBA00043210"/>
    </source>
</evidence>
<evidence type="ECO:0000256" key="2">
    <source>
        <dbReference type="ARBA" id="ARBA00004496"/>
    </source>
</evidence>
<evidence type="ECO:0000256" key="3">
    <source>
        <dbReference type="ARBA" id="ARBA00004632"/>
    </source>
</evidence>
<keyword evidence="9" id="KW-0809">Transit peptide</keyword>
<dbReference type="GO" id="GO:0005737">
    <property type="term" value="C:cytoplasm"/>
    <property type="evidence" value="ECO:0007669"/>
    <property type="project" value="UniProtKB-SubCell"/>
</dbReference>
<dbReference type="AlphaFoldDB" id="A0A7J5E308"/>
<gene>
    <name evidence="25" type="ORF">F9L07_12890</name>
</gene>
<dbReference type="SUPFAM" id="SSF54637">
    <property type="entry name" value="Thioesterase/thiol ester dehydrase-isomerase"/>
    <property type="match status" value="1"/>
</dbReference>
<evidence type="ECO:0000256" key="22">
    <source>
        <dbReference type="ARBA" id="ARBA00048074"/>
    </source>
</evidence>
<reference evidence="25 26" key="1">
    <citation type="submission" date="2019-09" db="EMBL/GenBank/DDBJ databases">
        <title>Pimelobacter sp. isolated from Paulinella.</title>
        <authorList>
            <person name="Jeong S.E."/>
        </authorList>
    </citation>
    <scope>NUCLEOTIDE SEQUENCE [LARGE SCALE GENOMIC DNA]</scope>
    <source>
        <strain evidence="25 26">Pch-N</strain>
    </source>
</reference>
<feature type="domain" description="Thioesterase" evidence="24">
    <location>
        <begin position="102"/>
        <end position="172"/>
    </location>
</feature>
<comment type="caution">
    <text evidence="25">The sequence shown here is derived from an EMBL/GenBank/DDBJ whole genome shotgun (WGS) entry which is preliminary data.</text>
</comment>
<evidence type="ECO:0000256" key="17">
    <source>
        <dbReference type="ARBA" id="ARBA00040123"/>
    </source>
</evidence>
<dbReference type="GO" id="GO:0006631">
    <property type="term" value="P:fatty acid metabolic process"/>
    <property type="evidence" value="ECO:0007669"/>
    <property type="project" value="UniProtKB-KW"/>
</dbReference>
<evidence type="ECO:0000256" key="14">
    <source>
        <dbReference type="ARBA" id="ARBA00037002"/>
    </source>
</evidence>